<gene>
    <name evidence="16" type="primary">vps53</name>
</gene>
<dbReference type="Proteomes" id="UP000314986">
    <property type="component" value="Unassembled WGS sequence"/>
</dbReference>
<dbReference type="Ensembl" id="ENSCMIT00000027836.1">
    <property type="protein sequence ID" value="ENSCMIP00000027400.1"/>
    <property type="gene ID" value="ENSCMIG00000011559.1"/>
</dbReference>
<comment type="subcellular location">
    <subcellularLocation>
        <location evidence="3">Endosome membrane</location>
        <topology evidence="3">Peripheral membrane protein</topology>
    </subcellularLocation>
    <subcellularLocation>
        <location evidence="1">Golgi apparatus</location>
        <location evidence="1">trans-Golgi network membrane</location>
        <topology evidence="1">Peripheral membrane protein</topology>
    </subcellularLocation>
    <subcellularLocation>
        <location evidence="2">Recycling endosome</location>
    </subcellularLocation>
</comment>
<dbReference type="GeneTree" id="ENSGT00390000015165"/>
<dbReference type="InterPro" id="IPR039766">
    <property type="entry name" value="Vps53"/>
</dbReference>
<reference evidence="17" key="3">
    <citation type="journal article" date="2014" name="Nature">
        <title>Elephant shark genome provides unique insights into gnathostome evolution.</title>
        <authorList>
            <consortium name="International Elephant Shark Genome Sequencing Consortium"/>
            <person name="Venkatesh B."/>
            <person name="Lee A.P."/>
            <person name="Ravi V."/>
            <person name="Maurya A.K."/>
            <person name="Lian M.M."/>
            <person name="Swann J.B."/>
            <person name="Ohta Y."/>
            <person name="Flajnik M.F."/>
            <person name="Sutoh Y."/>
            <person name="Kasahara M."/>
            <person name="Hoon S."/>
            <person name="Gangu V."/>
            <person name="Roy S.W."/>
            <person name="Irimia M."/>
            <person name="Korzh V."/>
            <person name="Kondrychyn I."/>
            <person name="Lim Z.W."/>
            <person name="Tay B.H."/>
            <person name="Tohari S."/>
            <person name="Kong K.W."/>
            <person name="Ho S."/>
            <person name="Lorente-Galdos B."/>
            <person name="Quilez J."/>
            <person name="Marques-Bonet T."/>
            <person name="Raney B.J."/>
            <person name="Ingham P.W."/>
            <person name="Tay A."/>
            <person name="Hillier L.W."/>
            <person name="Minx P."/>
            <person name="Boehm T."/>
            <person name="Wilson R.K."/>
            <person name="Brenner S."/>
            <person name="Warren W.C."/>
        </authorList>
    </citation>
    <scope>NUCLEOTIDE SEQUENCE [LARGE SCALE GENOMIC DNA]</scope>
</reference>
<evidence type="ECO:0000313" key="16">
    <source>
        <dbReference type="Ensembl" id="ENSCMIP00000027400.1"/>
    </source>
</evidence>
<dbReference type="PANTHER" id="PTHR12820:SF0">
    <property type="entry name" value="VACUOLAR PROTEIN SORTING-ASSOCIATED PROTEIN 53 HOMOLOG"/>
    <property type="match status" value="1"/>
</dbReference>
<reference evidence="16" key="4">
    <citation type="submission" date="2025-08" db="UniProtKB">
        <authorList>
            <consortium name="Ensembl"/>
        </authorList>
    </citation>
    <scope>IDENTIFICATION</scope>
</reference>
<organism evidence="16 17">
    <name type="scientific">Callorhinchus milii</name>
    <name type="common">Ghost shark</name>
    <dbReference type="NCBI Taxonomy" id="7868"/>
    <lineage>
        <taxon>Eukaryota</taxon>
        <taxon>Metazoa</taxon>
        <taxon>Chordata</taxon>
        <taxon>Craniata</taxon>
        <taxon>Vertebrata</taxon>
        <taxon>Chondrichthyes</taxon>
        <taxon>Holocephali</taxon>
        <taxon>Chimaeriformes</taxon>
        <taxon>Callorhinchidae</taxon>
        <taxon>Callorhinchus</taxon>
    </lineage>
</organism>
<dbReference type="FunFam" id="1.10.357.110:FF:000001">
    <property type="entry name" value="vacuolar protein sorting-associated protein 53 homolog"/>
    <property type="match status" value="1"/>
</dbReference>
<dbReference type="GO" id="GO:0000938">
    <property type="term" value="C:GARP complex"/>
    <property type="evidence" value="ECO:0007669"/>
    <property type="project" value="InterPro"/>
</dbReference>
<dbReference type="InterPro" id="IPR038260">
    <property type="entry name" value="Vps53_C_sf"/>
</dbReference>
<feature type="domain" description="Vps53 C-terminal" evidence="15">
    <location>
        <begin position="651"/>
        <end position="735"/>
    </location>
</feature>
<feature type="region of interest" description="Disordered" evidence="13">
    <location>
        <begin position="330"/>
        <end position="372"/>
    </location>
</feature>
<evidence type="ECO:0000256" key="6">
    <source>
        <dbReference type="ARBA" id="ARBA00022448"/>
    </source>
</evidence>
<name>A0A4W3J450_CALMI</name>
<keyword evidence="8" id="KW-0653">Protein transport</keyword>
<dbReference type="InterPro" id="IPR007234">
    <property type="entry name" value="Vps53_N"/>
</dbReference>
<keyword evidence="10 12" id="KW-0175">Coiled coil</keyword>
<evidence type="ECO:0000256" key="4">
    <source>
        <dbReference type="ARBA" id="ARBA00008628"/>
    </source>
</evidence>
<evidence type="ECO:0000256" key="5">
    <source>
        <dbReference type="ARBA" id="ARBA00014103"/>
    </source>
</evidence>
<feature type="coiled-coil region" evidence="12">
    <location>
        <begin position="58"/>
        <end position="99"/>
    </location>
</feature>
<feature type="compositionally biased region" description="Low complexity" evidence="13">
    <location>
        <begin position="761"/>
        <end position="773"/>
    </location>
</feature>
<dbReference type="GO" id="GO:0007041">
    <property type="term" value="P:lysosomal transport"/>
    <property type="evidence" value="ECO:0007669"/>
    <property type="project" value="UniProtKB-ARBA"/>
</dbReference>
<dbReference type="GO" id="GO:0010008">
    <property type="term" value="C:endosome membrane"/>
    <property type="evidence" value="ECO:0007669"/>
    <property type="project" value="UniProtKB-SubCell"/>
</dbReference>
<dbReference type="Pfam" id="PF04100">
    <property type="entry name" value="Vps53_N"/>
    <property type="match status" value="1"/>
</dbReference>
<dbReference type="InterPro" id="IPR031745">
    <property type="entry name" value="Vps53_C"/>
</dbReference>
<keyword evidence="6" id="KW-0813">Transport</keyword>
<dbReference type="GO" id="GO:0015031">
    <property type="term" value="P:protein transport"/>
    <property type="evidence" value="ECO:0007669"/>
    <property type="project" value="UniProtKB-KW"/>
</dbReference>
<evidence type="ECO:0000259" key="15">
    <source>
        <dbReference type="Pfam" id="PF16854"/>
    </source>
</evidence>
<feature type="compositionally biased region" description="Basic and acidic residues" evidence="13">
    <location>
        <begin position="356"/>
        <end position="369"/>
    </location>
</feature>
<evidence type="ECO:0000256" key="9">
    <source>
        <dbReference type="ARBA" id="ARBA00023034"/>
    </source>
</evidence>
<reference evidence="17" key="1">
    <citation type="journal article" date="2006" name="Science">
        <title>Ancient noncoding elements conserved in the human genome.</title>
        <authorList>
            <person name="Venkatesh B."/>
            <person name="Kirkness E.F."/>
            <person name="Loh Y.H."/>
            <person name="Halpern A.L."/>
            <person name="Lee A.P."/>
            <person name="Johnson J."/>
            <person name="Dandona N."/>
            <person name="Viswanathan L.D."/>
            <person name="Tay A."/>
            <person name="Venter J.C."/>
            <person name="Strausberg R.L."/>
            <person name="Brenner S."/>
        </authorList>
    </citation>
    <scope>NUCLEOTIDE SEQUENCE [LARGE SCALE GENOMIC DNA]</scope>
</reference>
<reference evidence="16" key="5">
    <citation type="submission" date="2025-09" db="UniProtKB">
        <authorList>
            <consortium name="Ensembl"/>
        </authorList>
    </citation>
    <scope>IDENTIFICATION</scope>
</reference>
<evidence type="ECO:0000256" key="8">
    <source>
        <dbReference type="ARBA" id="ARBA00022927"/>
    </source>
</evidence>
<evidence type="ECO:0000256" key="12">
    <source>
        <dbReference type="SAM" id="Coils"/>
    </source>
</evidence>
<keyword evidence="9" id="KW-0333">Golgi apparatus</keyword>
<comment type="similarity">
    <text evidence="4">Belongs to the VPS53 family.</text>
</comment>
<dbReference type="Pfam" id="PF16854">
    <property type="entry name" value="VPS53_C"/>
    <property type="match status" value="1"/>
</dbReference>
<dbReference type="PANTHER" id="PTHR12820">
    <property type="entry name" value="VACUOLAR SORTING PROTEIN 53"/>
    <property type="match status" value="1"/>
</dbReference>
<dbReference type="AlphaFoldDB" id="A0A4W3J450"/>
<evidence type="ECO:0000256" key="11">
    <source>
        <dbReference type="ARBA" id="ARBA00023136"/>
    </source>
</evidence>
<dbReference type="Gene3D" id="1.10.357.110">
    <property type="entry name" value="Vacuolar protein sorting-associated protein 53, C-terminus"/>
    <property type="match status" value="1"/>
</dbReference>
<dbReference type="GO" id="GO:0042147">
    <property type="term" value="P:retrograde transport, endosome to Golgi"/>
    <property type="evidence" value="ECO:0007669"/>
    <property type="project" value="InterPro"/>
</dbReference>
<dbReference type="GO" id="GO:0005829">
    <property type="term" value="C:cytosol"/>
    <property type="evidence" value="ECO:0007669"/>
    <property type="project" value="GOC"/>
</dbReference>
<evidence type="ECO:0000256" key="3">
    <source>
        <dbReference type="ARBA" id="ARBA00004481"/>
    </source>
</evidence>
<evidence type="ECO:0000256" key="13">
    <source>
        <dbReference type="SAM" id="MobiDB-lite"/>
    </source>
</evidence>
<accession>A0A4W3J450</accession>
<proteinExistence type="inferred from homology"/>
<sequence>CRDHSHYTLHTILQSALKCLINDSNYIPQVFPCQDPLDRADFNAVEYINTLFPTEQALEEAQKAIQQLFAKIKDIKDKAEKSEQMVKEITRDIKQLDHAKRHLTTSITTLNHLHMLAGGVDSLEAMTRRRQYGEVANLMQGVVNVLEHFQKYMGIPQIRQLSERVRASQTELGQQILADFEEAFPSQGTKRTAGPSNVLRDACLVANVLDPRIKQEIIKKFTKQHLSEYLVLFQENQDVAWLDKIDRRYAWIKRQLVDYEEKYGRMFPVDWCMSERITVEFCHITRNELAKIMRTRAKEIEVKLLLFAIQRTTNFEGLLAKRFSGGTLTDGIVKKPEPPPPSTNPFLEDETGTESGSEKESELEKKPKAPDNPFHGIISKCFEPHLYVYIESQDRNLNELIDRFVADFKAQGPPKPNTEEGGAVLPSCADLFVYYKKCMVQCSQLSTGEPMIALTSIFQKYLREYAWKILSGNLPKNTSSSGGLTISSLLKEKEGSEAAKFTVEELCLICSILSTAEYCLATTQQLEEKLKEKVDVNLVERINLTGEMDTFSTVISNSIQLLVQDLDAACDPALTAMSKMPWQNVEHVGDQSPYVTSIILHVKQNVPTIRDNLASTRKYFTQFCIKFVNSFIPKFINHLFKCKPISMVGAEQLLLDTHSLKTVLLDLPSIGSHVIRKAPASYTKIVVKGMTRAEMILKVVMAPHEASVVFVDNYIKLLADCSTDTFQKILDMKGLKRSEQSSMLELFRQRLPPPPSGGENSLSASLPAPSPEQESSRIRKLEKLIKKRL</sequence>
<evidence type="ECO:0000256" key="1">
    <source>
        <dbReference type="ARBA" id="ARBA00004150"/>
    </source>
</evidence>
<reference evidence="17" key="2">
    <citation type="journal article" date="2007" name="PLoS Biol.">
        <title>Survey sequencing and comparative analysis of the elephant shark (Callorhinchus milii) genome.</title>
        <authorList>
            <person name="Venkatesh B."/>
            <person name="Kirkness E.F."/>
            <person name="Loh Y.H."/>
            <person name="Halpern A.L."/>
            <person name="Lee A.P."/>
            <person name="Johnson J."/>
            <person name="Dandona N."/>
            <person name="Viswanathan L.D."/>
            <person name="Tay A."/>
            <person name="Venter J.C."/>
            <person name="Strausberg R.L."/>
            <person name="Brenner S."/>
        </authorList>
    </citation>
    <scope>NUCLEOTIDE SEQUENCE [LARGE SCALE GENOMIC DNA]</scope>
</reference>
<evidence type="ECO:0000256" key="2">
    <source>
        <dbReference type="ARBA" id="ARBA00004172"/>
    </source>
</evidence>
<evidence type="ECO:0000256" key="7">
    <source>
        <dbReference type="ARBA" id="ARBA00022753"/>
    </source>
</evidence>
<feature type="region of interest" description="Disordered" evidence="13">
    <location>
        <begin position="748"/>
        <end position="779"/>
    </location>
</feature>
<keyword evidence="17" id="KW-1185">Reference proteome</keyword>
<evidence type="ECO:0000256" key="10">
    <source>
        <dbReference type="ARBA" id="ARBA00023054"/>
    </source>
</evidence>
<keyword evidence="7" id="KW-0967">Endosome</keyword>
<feature type="domain" description="Vps53 N-terminal" evidence="14">
    <location>
        <begin position="55"/>
        <end position="408"/>
    </location>
</feature>
<keyword evidence="11" id="KW-0472">Membrane</keyword>
<evidence type="ECO:0000313" key="17">
    <source>
        <dbReference type="Proteomes" id="UP000314986"/>
    </source>
</evidence>
<dbReference type="GO" id="GO:0055037">
    <property type="term" value="C:recycling endosome"/>
    <property type="evidence" value="ECO:0007669"/>
    <property type="project" value="UniProtKB-SubCell"/>
</dbReference>
<protein>
    <recommendedName>
        <fullName evidence="5">Vacuolar protein sorting-associated protein 53 homolog</fullName>
    </recommendedName>
</protein>
<evidence type="ECO:0000259" key="14">
    <source>
        <dbReference type="Pfam" id="PF04100"/>
    </source>
</evidence>